<keyword evidence="1" id="KW-0472">Membrane</keyword>
<evidence type="ECO:0000313" key="2">
    <source>
        <dbReference type="EMBL" id="MEL1264398.1"/>
    </source>
</evidence>
<name>A0ABU9IZK9_9GAMM</name>
<evidence type="ECO:0000256" key="1">
    <source>
        <dbReference type="SAM" id="Phobius"/>
    </source>
</evidence>
<reference evidence="2 3" key="1">
    <citation type="submission" date="2024-04" db="EMBL/GenBank/DDBJ databases">
        <title>Draft genome sequence of Pseudoxanthomonas putridarboris WD12.</title>
        <authorList>
            <person name="Oh J."/>
        </authorList>
    </citation>
    <scope>NUCLEOTIDE SEQUENCE [LARGE SCALE GENOMIC DNA]</scope>
    <source>
        <strain evidence="2 3">WD12</strain>
    </source>
</reference>
<dbReference type="EMBL" id="JBBWWT010000003">
    <property type="protein sequence ID" value="MEL1264398.1"/>
    <property type="molecule type" value="Genomic_DNA"/>
</dbReference>
<gene>
    <name evidence="2" type="ORF">AAD027_08450</name>
</gene>
<dbReference type="Proteomes" id="UP001459204">
    <property type="component" value="Unassembled WGS sequence"/>
</dbReference>
<proteinExistence type="predicted"/>
<comment type="caution">
    <text evidence="2">The sequence shown here is derived from an EMBL/GenBank/DDBJ whole genome shotgun (WGS) entry which is preliminary data.</text>
</comment>
<organism evidence="2 3">
    <name type="scientific">Pseudoxanthomonas putridarboris</name>
    <dbReference type="NCBI Taxonomy" id="752605"/>
    <lineage>
        <taxon>Bacteria</taxon>
        <taxon>Pseudomonadati</taxon>
        <taxon>Pseudomonadota</taxon>
        <taxon>Gammaproteobacteria</taxon>
        <taxon>Lysobacterales</taxon>
        <taxon>Lysobacteraceae</taxon>
        <taxon>Pseudoxanthomonas</taxon>
    </lineage>
</organism>
<sequence>MPESLYVVGCAAENMQPDGVCTVPVWVPYHQPVLPPLDLADGTLVAFAIVALWAIGLKARLVFRAARLGVF</sequence>
<protein>
    <submittedName>
        <fullName evidence="2">Uncharacterized protein</fullName>
    </submittedName>
</protein>
<keyword evidence="3" id="KW-1185">Reference proteome</keyword>
<accession>A0ABU9IZK9</accession>
<evidence type="ECO:0000313" key="3">
    <source>
        <dbReference type="Proteomes" id="UP001459204"/>
    </source>
</evidence>
<dbReference type="RefSeq" id="WP_341725581.1">
    <property type="nucleotide sequence ID" value="NZ_JBBWWT010000003.1"/>
</dbReference>
<keyword evidence="1" id="KW-0812">Transmembrane</keyword>
<keyword evidence="1" id="KW-1133">Transmembrane helix</keyword>
<feature type="transmembrane region" description="Helical" evidence="1">
    <location>
        <begin position="44"/>
        <end position="63"/>
    </location>
</feature>